<proteinExistence type="predicted"/>
<dbReference type="GO" id="GO:0071111">
    <property type="term" value="F:cyclic-guanylate-specific phosphodiesterase activity"/>
    <property type="evidence" value="ECO:0007669"/>
    <property type="project" value="InterPro"/>
</dbReference>
<dbReference type="InterPro" id="IPR050706">
    <property type="entry name" value="Cyclic-di-GMP_PDE-like"/>
</dbReference>
<keyword evidence="4" id="KW-1185">Reference proteome</keyword>
<dbReference type="Pfam" id="PF00990">
    <property type="entry name" value="GGDEF"/>
    <property type="match status" value="1"/>
</dbReference>
<dbReference type="Gene3D" id="3.20.20.450">
    <property type="entry name" value="EAL domain"/>
    <property type="match status" value="1"/>
</dbReference>
<evidence type="ECO:0000313" key="4">
    <source>
        <dbReference type="Proteomes" id="UP000473531"/>
    </source>
</evidence>
<dbReference type="PANTHER" id="PTHR33121">
    <property type="entry name" value="CYCLIC DI-GMP PHOSPHODIESTERASE PDEF"/>
    <property type="match status" value="1"/>
</dbReference>
<dbReference type="PANTHER" id="PTHR33121:SF79">
    <property type="entry name" value="CYCLIC DI-GMP PHOSPHODIESTERASE PDED-RELATED"/>
    <property type="match status" value="1"/>
</dbReference>
<dbReference type="InterPro" id="IPR029787">
    <property type="entry name" value="Nucleotide_cyclase"/>
</dbReference>
<dbReference type="SUPFAM" id="SSF141868">
    <property type="entry name" value="EAL domain-like"/>
    <property type="match status" value="1"/>
</dbReference>
<protein>
    <submittedName>
        <fullName evidence="3">EAL domain-containing protein</fullName>
    </submittedName>
</protein>
<comment type="caution">
    <text evidence="3">The sequence shown here is derived from an EMBL/GenBank/DDBJ whole genome shotgun (WGS) entry which is preliminary data.</text>
</comment>
<dbReference type="PROSITE" id="PS50883">
    <property type="entry name" value="EAL"/>
    <property type="match status" value="1"/>
</dbReference>
<gene>
    <name evidence="3" type="ORF">GRI44_04010</name>
</gene>
<dbReference type="AlphaFoldDB" id="A0A6L7GD36"/>
<sequence>MASRPRMIGNDQRDALTGLPGPGAMRERLTAWQAQAAQFRQVAHVHVMLISLGRIDAVNLAYGEDAGDGALVAVAERIMHFAEDEFAAGDWIAARVAGGSFMVAAREACSRERWQWLGEALADAVAHPISGAGDASTMRLWPRIALMRAMPGEGPQMVFDLLGDAIDDIRGRHGQRMVWSNGSVAPRGISSAQLEADLLAALDRDEIEIVFQPQFSLPDDCLVGAEALARWHHPMLGRIGASTLFGIAERADHVAQLSRHIAEKSFHAAAAWPQHLRLSLNVTPADLAAAGFASEMESMIELTGFSAQRTTLEITEHVLLGELERSAAMLNGLRGLGIRVALDDFGAGFCNFRYLKLLPLDYIKLDRAMVEGITETPTDRAVFRAMIAMAGALGLQTIAEGIETEDQRNWITAEGCDFYQGYFRAAPMSPAAFMQLAQSRSDLA</sequence>
<name>A0A6L7GD36_9SPHN</name>
<feature type="region of interest" description="Disordered" evidence="1">
    <location>
        <begin position="1"/>
        <end position="20"/>
    </location>
</feature>
<dbReference type="InterPro" id="IPR035919">
    <property type="entry name" value="EAL_sf"/>
</dbReference>
<evidence type="ECO:0000313" key="3">
    <source>
        <dbReference type="EMBL" id="MXP13913.1"/>
    </source>
</evidence>
<evidence type="ECO:0000259" key="2">
    <source>
        <dbReference type="PROSITE" id="PS50883"/>
    </source>
</evidence>
<reference evidence="3 4" key="1">
    <citation type="submission" date="2019-12" db="EMBL/GenBank/DDBJ databases">
        <title>Genomic-based taxomic classification of the family Erythrobacteraceae.</title>
        <authorList>
            <person name="Xu L."/>
        </authorList>
    </citation>
    <scope>NUCLEOTIDE SEQUENCE [LARGE SCALE GENOMIC DNA]</scope>
    <source>
        <strain evidence="3 4">KCTC 52259</strain>
    </source>
</reference>
<dbReference type="EMBL" id="WTYU01000001">
    <property type="protein sequence ID" value="MXP13913.1"/>
    <property type="molecule type" value="Genomic_DNA"/>
</dbReference>
<organism evidence="3 4">
    <name type="scientific">Allopontixanthobacter confluentis</name>
    <dbReference type="NCBI Taxonomy" id="1849021"/>
    <lineage>
        <taxon>Bacteria</taxon>
        <taxon>Pseudomonadati</taxon>
        <taxon>Pseudomonadota</taxon>
        <taxon>Alphaproteobacteria</taxon>
        <taxon>Sphingomonadales</taxon>
        <taxon>Erythrobacteraceae</taxon>
        <taxon>Allopontixanthobacter</taxon>
    </lineage>
</organism>
<dbReference type="Pfam" id="PF00563">
    <property type="entry name" value="EAL"/>
    <property type="match status" value="1"/>
</dbReference>
<dbReference type="InterPro" id="IPR001633">
    <property type="entry name" value="EAL_dom"/>
</dbReference>
<dbReference type="OrthoDB" id="9814202at2"/>
<dbReference type="SMART" id="SM00267">
    <property type="entry name" value="GGDEF"/>
    <property type="match status" value="1"/>
</dbReference>
<dbReference type="InterPro" id="IPR000160">
    <property type="entry name" value="GGDEF_dom"/>
</dbReference>
<dbReference type="CDD" id="cd01948">
    <property type="entry name" value="EAL"/>
    <property type="match status" value="1"/>
</dbReference>
<dbReference type="SUPFAM" id="SSF55073">
    <property type="entry name" value="Nucleotide cyclase"/>
    <property type="match status" value="1"/>
</dbReference>
<accession>A0A6L7GD36</accession>
<evidence type="ECO:0000256" key="1">
    <source>
        <dbReference type="SAM" id="MobiDB-lite"/>
    </source>
</evidence>
<dbReference type="InterPro" id="IPR043128">
    <property type="entry name" value="Rev_trsase/Diguanyl_cyclase"/>
</dbReference>
<dbReference type="Gene3D" id="3.30.70.270">
    <property type="match status" value="1"/>
</dbReference>
<dbReference type="Proteomes" id="UP000473531">
    <property type="component" value="Unassembled WGS sequence"/>
</dbReference>
<feature type="domain" description="EAL" evidence="2">
    <location>
        <begin position="191"/>
        <end position="441"/>
    </location>
</feature>
<dbReference type="SMART" id="SM00052">
    <property type="entry name" value="EAL"/>
    <property type="match status" value="1"/>
</dbReference>